<dbReference type="Proteomes" id="UP000649829">
    <property type="component" value="Unassembled WGS sequence"/>
</dbReference>
<name>A0A917SJL7_9RHOB</name>
<accession>A0A917SJL7</accession>
<organism evidence="1 2">
    <name type="scientific">Pseudooceanicola nanhaiensis</name>
    <dbReference type="NCBI Taxonomy" id="375761"/>
    <lineage>
        <taxon>Bacteria</taxon>
        <taxon>Pseudomonadati</taxon>
        <taxon>Pseudomonadota</taxon>
        <taxon>Alphaproteobacteria</taxon>
        <taxon>Rhodobacterales</taxon>
        <taxon>Paracoccaceae</taxon>
        <taxon>Pseudooceanicola</taxon>
    </lineage>
</organism>
<dbReference type="EMBL" id="BMLF01000001">
    <property type="protein sequence ID" value="GGL83422.1"/>
    <property type="molecule type" value="Genomic_DNA"/>
</dbReference>
<reference evidence="1" key="2">
    <citation type="submission" date="2020-09" db="EMBL/GenBank/DDBJ databases">
        <authorList>
            <person name="Sun Q."/>
            <person name="Zhou Y."/>
        </authorList>
    </citation>
    <scope>NUCLEOTIDE SEQUENCE</scope>
    <source>
        <strain evidence="1">CGMCC 1.6293</strain>
    </source>
</reference>
<evidence type="ECO:0000313" key="2">
    <source>
        <dbReference type="Proteomes" id="UP000649829"/>
    </source>
</evidence>
<reference evidence="1" key="1">
    <citation type="journal article" date="2014" name="Int. J. Syst. Evol. Microbiol.">
        <title>Complete genome sequence of Corynebacterium casei LMG S-19264T (=DSM 44701T), isolated from a smear-ripened cheese.</title>
        <authorList>
            <consortium name="US DOE Joint Genome Institute (JGI-PGF)"/>
            <person name="Walter F."/>
            <person name="Albersmeier A."/>
            <person name="Kalinowski J."/>
            <person name="Ruckert C."/>
        </authorList>
    </citation>
    <scope>NUCLEOTIDE SEQUENCE</scope>
    <source>
        <strain evidence="1">CGMCC 1.6293</strain>
    </source>
</reference>
<comment type="caution">
    <text evidence="1">The sequence shown here is derived from an EMBL/GenBank/DDBJ whole genome shotgun (WGS) entry which is preliminary data.</text>
</comment>
<sequence length="206" mass="23073">MTLQNRVLPTGEIRAIPARGTFTGNRGVLHDDQRRLGTARWRHKAWITCALQFKDFHRVPMTPGRWTELFFLDEAVALAAGHRPCAYCRRPAFTAWREAWTKATGVRAFAPDMDACLHKARVRRDRSQVRHAAAADSLPEGAFLLWQDRPHLVTARGIHPYSPEGYGAPLTRPEGMVTVLTPEPTIAALRHGFRPELHQSATGPAS</sequence>
<keyword evidence="2" id="KW-1185">Reference proteome</keyword>
<dbReference type="RefSeq" id="WP_028285148.1">
    <property type="nucleotide sequence ID" value="NZ_BMLF01000001.1"/>
</dbReference>
<dbReference type="AlphaFoldDB" id="A0A917SJL7"/>
<proteinExistence type="predicted"/>
<gene>
    <name evidence="1" type="ORF">GCM10011534_01760</name>
</gene>
<protein>
    <submittedName>
        <fullName evidence="1">Uncharacterized protein</fullName>
    </submittedName>
</protein>
<evidence type="ECO:0000313" key="1">
    <source>
        <dbReference type="EMBL" id="GGL83422.1"/>
    </source>
</evidence>